<proteinExistence type="predicted"/>
<dbReference type="EMBL" id="DAASUW010000014">
    <property type="protein sequence ID" value="HAE7122694.1"/>
    <property type="molecule type" value="Genomic_DNA"/>
</dbReference>
<dbReference type="Proteomes" id="UP000252003">
    <property type="component" value="Chromosome"/>
</dbReference>
<evidence type="ECO:0000313" key="3">
    <source>
        <dbReference type="Proteomes" id="UP000252003"/>
    </source>
</evidence>
<name>A0A735RHZ8_SALDZ</name>
<reference evidence="2" key="1">
    <citation type="journal article" date="2018" name="Genome Biol.">
        <title>SKESA: strategic k-mer extension for scrupulous assemblies.</title>
        <authorList>
            <person name="Souvorov A."/>
            <person name="Agarwala R."/>
            <person name="Lipman D.J."/>
        </authorList>
    </citation>
    <scope>NUCLEOTIDE SEQUENCE</scope>
    <source>
        <strain evidence="2">128-87</strain>
    </source>
</reference>
<reference evidence="2" key="3">
    <citation type="submission" date="2018-07" db="EMBL/GenBank/DDBJ databases">
        <authorList>
            <consortium name="NCBI Pathogen Detection Project"/>
        </authorList>
    </citation>
    <scope>NUCLEOTIDE SEQUENCE</scope>
    <source>
        <strain evidence="2">128-87</strain>
    </source>
</reference>
<protein>
    <submittedName>
        <fullName evidence="2">Tail fiber assembly protein</fullName>
    </submittedName>
</protein>
<dbReference type="AlphaFoldDB" id="A0A735RHZ8"/>
<dbReference type="EMBL" id="CP029989">
    <property type="protein sequence ID" value="AXC72717.1"/>
    <property type="molecule type" value="Genomic_DNA"/>
</dbReference>
<dbReference type="RefSeq" id="WP_079814173.1">
    <property type="nucleotide sequence ID" value="NZ_CP029989.1"/>
</dbReference>
<sequence>MMYFKDKDNMVYAYEDDVDPTYIKPGLTAISEEEALKLAANPPRKREQLINISVAEKTGLYANATLEIAWRQDSVDLNKATDDIKTQLTAWKKYRLQLHNVDTGTAPDIKWPLLPSA</sequence>
<reference evidence="1 3" key="2">
    <citation type="submission" date="2018-06" db="EMBL/GenBank/DDBJ databases">
        <title>Salmonella Enterica genomes from various sources.</title>
        <authorList>
            <person name="Nash J.H.E."/>
            <person name="Robertson J."/>
            <person name="Bessonov K."/>
        </authorList>
    </citation>
    <scope>NUCLEOTIDE SEQUENCE [LARGE SCALE GENOMIC DNA]</scope>
    <source>
        <strain evidence="1 3">SA20121591</strain>
    </source>
</reference>
<organism evidence="2">
    <name type="scientific">Salmonella enterica subsp. diarizonae serovar 48:i:z</name>
    <dbReference type="NCBI Taxonomy" id="1192842"/>
    <lineage>
        <taxon>Bacteria</taxon>
        <taxon>Pseudomonadati</taxon>
        <taxon>Pseudomonadota</taxon>
        <taxon>Gammaproteobacteria</taxon>
        <taxon>Enterobacterales</taxon>
        <taxon>Enterobacteriaceae</taxon>
        <taxon>Salmonella</taxon>
    </lineage>
</organism>
<evidence type="ECO:0000313" key="2">
    <source>
        <dbReference type="EMBL" id="HAE7122694.1"/>
    </source>
</evidence>
<dbReference type="InterPro" id="IPR003458">
    <property type="entry name" value="Phage_T4_Gp38_tail_assem"/>
</dbReference>
<dbReference type="Pfam" id="PF02413">
    <property type="entry name" value="Caudo_TAP"/>
    <property type="match status" value="1"/>
</dbReference>
<accession>A0A735RHZ8</accession>
<evidence type="ECO:0000313" key="1">
    <source>
        <dbReference type="EMBL" id="AXC72717.1"/>
    </source>
</evidence>
<gene>
    <name evidence="1" type="ORF">DOE59_14780</name>
    <name evidence="2" type="ORF">GND69_002445</name>
</gene>